<dbReference type="HOGENOM" id="CLU_2599872_0_0_9"/>
<protein>
    <submittedName>
        <fullName evidence="1">Uncharacterized protein</fullName>
    </submittedName>
</protein>
<organism evidence="1 2">
    <name type="scientific">[Clostridium] methylpentosum DSM 5476</name>
    <dbReference type="NCBI Taxonomy" id="537013"/>
    <lineage>
        <taxon>Bacteria</taxon>
        <taxon>Bacillati</taxon>
        <taxon>Bacillota</taxon>
        <taxon>Clostridia</taxon>
        <taxon>Eubacteriales</taxon>
        <taxon>Oscillospiraceae</taxon>
        <taxon>Oscillospiraceae incertae sedis</taxon>
    </lineage>
</organism>
<evidence type="ECO:0000313" key="2">
    <source>
        <dbReference type="Proteomes" id="UP000003340"/>
    </source>
</evidence>
<dbReference type="Proteomes" id="UP000003340">
    <property type="component" value="Unassembled WGS sequence"/>
</dbReference>
<reference evidence="1 2" key="1">
    <citation type="submission" date="2009-01" db="EMBL/GenBank/DDBJ databases">
        <authorList>
            <person name="Fulton L."/>
            <person name="Clifton S."/>
            <person name="Fulton B."/>
            <person name="Xu J."/>
            <person name="Minx P."/>
            <person name="Pepin K.H."/>
            <person name="Johnson M."/>
            <person name="Bhonagiri V."/>
            <person name="Nash W.E."/>
            <person name="Mardis E.R."/>
            <person name="Wilson R.K."/>
        </authorList>
    </citation>
    <scope>NUCLEOTIDE SEQUENCE [LARGE SCALE GENOMIC DNA]</scope>
    <source>
        <strain evidence="1 2">DSM 5476</strain>
    </source>
</reference>
<proteinExistence type="predicted"/>
<keyword evidence="2" id="KW-1185">Reference proteome</keyword>
<name>C0EG02_9FIRM</name>
<dbReference type="EMBL" id="ACEC01000094">
    <property type="protein sequence ID" value="EEG29614.1"/>
    <property type="molecule type" value="Genomic_DNA"/>
</dbReference>
<accession>C0EG02</accession>
<evidence type="ECO:0000313" key="1">
    <source>
        <dbReference type="EMBL" id="EEG29614.1"/>
    </source>
</evidence>
<comment type="caution">
    <text evidence="1">The sequence shown here is derived from an EMBL/GenBank/DDBJ whole genome shotgun (WGS) entry which is preliminary data.</text>
</comment>
<sequence length="79" mass="8764">MKGLPKENTTDIGCIFRGIKGGKEMNASLCDARGYQMCCQEMDSQAISCTTRVSVTKGSFCKAKEIGIWIDIRFHGKRI</sequence>
<gene>
    <name evidence="1" type="ORF">CLOSTMETH_02795</name>
</gene>
<reference evidence="1 2" key="2">
    <citation type="submission" date="2009-02" db="EMBL/GenBank/DDBJ databases">
        <title>Draft genome sequence of Clostridium methylpentosum (DSM 5476).</title>
        <authorList>
            <person name="Sudarsanam P."/>
            <person name="Ley R."/>
            <person name="Guruge J."/>
            <person name="Turnbaugh P.J."/>
            <person name="Mahowald M."/>
            <person name="Liep D."/>
            <person name="Gordon J."/>
        </authorList>
    </citation>
    <scope>NUCLEOTIDE SEQUENCE [LARGE SCALE GENOMIC DNA]</scope>
    <source>
        <strain evidence="1 2">DSM 5476</strain>
    </source>
</reference>
<dbReference type="AlphaFoldDB" id="C0EG02"/>